<gene>
    <name evidence="1" type="ORF">TPAB3V08_LOCUS15460</name>
</gene>
<reference evidence="1" key="1">
    <citation type="submission" date="2021-03" db="EMBL/GenBank/DDBJ databases">
        <authorList>
            <person name="Tran Van P."/>
        </authorList>
    </citation>
    <scope>NUCLEOTIDE SEQUENCE</scope>
</reference>
<evidence type="ECO:0000313" key="2">
    <source>
        <dbReference type="Proteomes" id="UP001153148"/>
    </source>
</evidence>
<dbReference type="Proteomes" id="UP001153148">
    <property type="component" value="Unassembled WGS sequence"/>
</dbReference>
<keyword evidence="2" id="KW-1185">Reference proteome</keyword>
<organism evidence="1 2">
    <name type="scientific">Timema podura</name>
    <name type="common">Walking stick</name>
    <dbReference type="NCBI Taxonomy" id="61482"/>
    <lineage>
        <taxon>Eukaryota</taxon>
        <taxon>Metazoa</taxon>
        <taxon>Ecdysozoa</taxon>
        <taxon>Arthropoda</taxon>
        <taxon>Hexapoda</taxon>
        <taxon>Insecta</taxon>
        <taxon>Pterygota</taxon>
        <taxon>Neoptera</taxon>
        <taxon>Polyneoptera</taxon>
        <taxon>Phasmatodea</taxon>
        <taxon>Timematodea</taxon>
        <taxon>Timematoidea</taxon>
        <taxon>Timematidae</taxon>
        <taxon>Timema</taxon>
    </lineage>
</organism>
<dbReference type="EMBL" id="CAJPIN010092630">
    <property type="protein sequence ID" value="CAG2068517.1"/>
    <property type="molecule type" value="Genomic_DNA"/>
</dbReference>
<evidence type="ECO:0000313" key="1">
    <source>
        <dbReference type="EMBL" id="CAG2068517.1"/>
    </source>
</evidence>
<accession>A0ABN7PLX5</accession>
<comment type="caution">
    <text evidence="1">The sequence shown here is derived from an EMBL/GenBank/DDBJ whole genome shotgun (WGS) entry which is preliminary data.</text>
</comment>
<sequence length="170" mass="19806">MAQNKPIQTKLCLEHSSYVVWSVLLWDWTNHRKPDFVLNTPGYVVWSGSLSYGPNQCKPDFVWNTPMLWFGSFWDGPNLCKPDFIWNTPGLWLIFFGMEKFFSETGQTNTNQTLSGTLWVCGLVWFSLGRSKPIRKRLFPEYYVAMVRSGSLWASPNQHEPGFVWKPLEM</sequence>
<protein>
    <submittedName>
        <fullName evidence="1">Uncharacterized protein</fullName>
    </submittedName>
</protein>
<proteinExistence type="predicted"/>
<name>A0ABN7PLX5_TIMPD</name>